<dbReference type="Proteomes" id="UP000742024">
    <property type="component" value="Unassembled WGS sequence"/>
</dbReference>
<evidence type="ECO:0000313" key="6">
    <source>
        <dbReference type="Proteomes" id="UP000784919"/>
    </source>
</evidence>
<comment type="caution">
    <text evidence="4">The sequence shown here is derived from an EMBL/GenBank/DDBJ whole genome shotgun (WGS) entry which is preliminary data.</text>
</comment>
<dbReference type="PANTHER" id="PTHR48081">
    <property type="entry name" value="AB HYDROLASE SUPERFAMILY PROTEIN C4A8.06C"/>
    <property type="match status" value="1"/>
</dbReference>
<sequence>MDRKPEILIDSHIGSLQPPELDQTISYPVDRPQGRHGRIDALKRSLTSSETVSAPATFTAPSALTGAACDATASDVSDDYDNPLESNSRWYLNAKAQAVRYAASLGFSIHNRSEPAAPYPSREIWLDSTLSCSKGKQKIKVEVWNPSRISIGPRAAVINLHGGGWILGQGTDDARWAGTVLGDVDAVVFTVNYRLAPSYPFPTPMEDCVDAIIQIASRASEFGIDPDRITLSGFSAGATNALTSWIVLQDPSRWDYKLPSRPPSILGLILFYPTLDVTISRPGKRQSCLRPERTLSPGMTDLIDASYFYPTIPRDQRTDPRMSPGLVSDEILKKLPHLHMVLCEYDMLLAEGIRFVERLENLNLPYNVRIVEGEGHAWDKPPPMTPKESVLVEYGKATDSIAQWLGRSCETDQESMGSKRVSRSRFRRPRYLWVRSRSVR</sequence>
<dbReference type="EMBL" id="SRPR01000265">
    <property type="protein sequence ID" value="KAG5955332.1"/>
    <property type="molecule type" value="Genomic_DNA"/>
</dbReference>
<gene>
    <name evidence="4" type="ORF">E4U56_001810</name>
    <name evidence="3" type="ORF">E4U57_003540</name>
</gene>
<dbReference type="Gene3D" id="3.40.50.1820">
    <property type="entry name" value="alpha/beta hydrolase"/>
    <property type="match status" value="1"/>
</dbReference>
<keyword evidence="1" id="KW-0378">Hydrolase</keyword>
<evidence type="ECO:0000313" key="3">
    <source>
        <dbReference type="EMBL" id="KAG5955332.1"/>
    </source>
</evidence>
<evidence type="ECO:0000259" key="2">
    <source>
        <dbReference type="Pfam" id="PF07859"/>
    </source>
</evidence>
<evidence type="ECO:0000256" key="1">
    <source>
        <dbReference type="ARBA" id="ARBA00022801"/>
    </source>
</evidence>
<dbReference type="InterPro" id="IPR050300">
    <property type="entry name" value="GDXG_lipolytic_enzyme"/>
</dbReference>
<dbReference type="InterPro" id="IPR013094">
    <property type="entry name" value="AB_hydrolase_3"/>
</dbReference>
<dbReference type="Proteomes" id="UP000784919">
    <property type="component" value="Unassembled WGS sequence"/>
</dbReference>
<proteinExistence type="predicted"/>
<accession>A0A9P7SP83</accession>
<feature type="domain" description="Alpha/beta hydrolase fold-3" evidence="2">
    <location>
        <begin position="157"/>
        <end position="378"/>
    </location>
</feature>
<dbReference type="EMBL" id="SRPS01000153">
    <property type="protein sequence ID" value="KAG5965386.1"/>
    <property type="molecule type" value="Genomic_DNA"/>
</dbReference>
<dbReference type="InterPro" id="IPR029058">
    <property type="entry name" value="AB_hydrolase_fold"/>
</dbReference>
<evidence type="ECO:0000313" key="5">
    <source>
        <dbReference type="Proteomes" id="UP000742024"/>
    </source>
</evidence>
<dbReference type="Pfam" id="PF07859">
    <property type="entry name" value="Abhydrolase_3"/>
    <property type="match status" value="1"/>
</dbReference>
<dbReference type="SUPFAM" id="SSF53474">
    <property type="entry name" value="alpha/beta-Hydrolases"/>
    <property type="match status" value="1"/>
</dbReference>
<reference evidence="4 5" key="1">
    <citation type="journal article" date="2020" name="bioRxiv">
        <title>Whole genome comparisons of ergot fungi reveals the divergence and evolution of species within the genus Claviceps are the result of varying mechanisms driving genome evolution and host range expansion.</title>
        <authorList>
            <person name="Wyka S.A."/>
            <person name="Mondo S.J."/>
            <person name="Liu M."/>
            <person name="Dettman J."/>
            <person name="Nalam V."/>
            <person name="Broders K.D."/>
        </authorList>
    </citation>
    <scope>NUCLEOTIDE SEQUENCE</scope>
    <source>
        <strain evidence="4">CCC 1102</strain>
        <strain evidence="3 5">LM583</strain>
    </source>
</reference>
<dbReference type="GO" id="GO:0016787">
    <property type="term" value="F:hydrolase activity"/>
    <property type="evidence" value="ECO:0007669"/>
    <property type="project" value="UniProtKB-KW"/>
</dbReference>
<dbReference type="AlphaFoldDB" id="A0A9P7SP83"/>
<evidence type="ECO:0000313" key="4">
    <source>
        <dbReference type="EMBL" id="KAG5965386.1"/>
    </source>
</evidence>
<keyword evidence="5" id="KW-1185">Reference proteome</keyword>
<dbReference type="OrthoDB" id="433474at2759"/>
<name>A0A9P7SP83_9HYPO</name>
<organism evidence="4 6">
    <name type="scientific">Claviceps arundinis</name>
    <dbReference type="NCBI Taxonomy" id="1623583"/>
    <lineage>
        <taxon>Eukaryota</taxon>
        <taxon>Fungi</taxon>
        <taxon>Dikarya</taxon>
        <taxon>Ascomycota</taxon>
        <taxon>Pezizomycotina</taxon>
        <taxon>Sordariomycetes</taxon>
        <taxon>Hypocreomycetidae</taxon>
        <taxon>Hypocreales</taxon>
        <taxon>Clavicipitaceae</taxon>
        <taxon>Claviceps</taxon>
    </lineage>
</organism>
<protein>
    <recommendedName>
        <fullName evidence="2">Alpha/beta hydrolase fold-3 domain-containing protein</fullName>
    </recommendedName>
</protein>